<protein>
    <submittedName>
        <fullName evidence="2">ABC transporter</fullName>
    </submittedName>
</protein>
<accession>A0A5A7QC77</accession>
<proteinExistence type="predicted"/>
<gene>
    <name evidence="2" type="ORF">STAS_19623</name>
</gene>
<keyword evidence="3" id="KW-1185">Reference proteome</keyword>
<feature type="region of interest" description="Disordered" evidence="1">
    <location>
        <begin position="1"/>
        <end position="27"/>
    </location>
</feature>
<evidence type="ECO:0000256" key="1">
    <source>
        <dbReference type="SAM" id="MobiDB-lite"/>
    </source>
</evidence>
<comment type="caution">
    <text evidence="2">The sequence shown here is derived from an EMBL/GenBank/DDBJ whole genome shotgun (WGS) entry which is preliminary data.</text>
</comment>
<organism evidence="2 3">
    <name type="scientific">Striga asiatica</name>
    <name type="common">Asiatic witchweed</name>
    <name type="synonym">Buchnera asiatica</name>
    <dbReference type="NCBI Taxonomy" id="4170"/>
    <lineage>
        <taxon>Eukaryota</taxon>
        <taxon>Viridiplantae</taxon>
        <taxon>Streptophyta</taxon>
        <taxon>Embryophyta</taxon>
        <taxon>Tracheophyta</taxon>
        <taxon>Spermatophyta</taxon>
        <taxon>Magnoliopsida</taxon>
        <taxon>eudicotyledons</taxon>
        <taxon>Gunneridae</taxon>
        <taxon>Pentapetalae</taxon>
        <taxon>asterids</taxon>
        <taxon>lamiids</taxon>
        <taxon>Lamiales</taxon>
        <taxon>Orobanchaceae</taxon>
        <taxon>Buchnereae</taxon>
        <taxon>Striga</taxon>
    </lineage>
</organism>
<evidence type="ECO:0000313" key="3">
    <source>
        <dbReference type="Proteomes" id="UP000325081"/>
    </source>
</evidence>
<dbReference type="Proteomes" id="UP000325081">
    <property type="component" value="Unassembled WGS sequence"/>
</dbReference>
<evidence type="ECO:0000313" key="2">
    <source>
        <dbReference type="EMBL" id="GER42800.1"/>
    </source>
</evidence>
<sequence>MGGGFEGAEPTRRDFTESTNRSKYPHPNTKCIQKFTHSVKKMEKKFGASFTTIVTHINTTTTTFSLPLALTQISIVQTRLIICFFISLEYIRLSVSLFSSIPFRLPSIHNSYSLIPPFISICFRERSVGGFWLDLGFLCEIADKLAEDIVSCLNQP</sequence>
<dbReference type="EMBL" id="BKCP01006449">
    <property type="protein sequence ID" value="GER42800.1"/>
    <property type="molecule type" value="Genomic_DNA"/>
</dbReference>
<dbReference type="AlphaFoldDB" id="A0A5A7QC77"/>
<name>A0A5A7QC77_STRAF</name>
<reference evidence="3" key="1">
    <citation type="journal article" date="2019" name="Curr. Biol.">
        <title>Genome Sequence of Striga asiatica Provides Insight into the Evolution of Plant Parasitism.</title>
        <authorList>
            <person name="Yoshida S."/>
            <person name="Kim S."/>
            <person name="Wafula E.K."/>
            <person name="Tanskanen J."/>
            <person name="Kim Y.M."/>
            <person name="Honaas L."/>
            <person name="Yang Z."/>
            <person name="Spallek T."/>
            <person name="Conn C.E."/>
            <person name="Ichihashi Y."/>
            <person name="Cheong K."/>
            <person name="Cui S."/>
            <person name="Der J.P."/>
            <person name="Gundlach H."/>
            <person name="Jiao Y."/>
            <person name="Hori C."/>
            <person name="Ishida J.K."/>
            <person name="Kasahara H."/>
            <person name="Kiba T."/>
            <person name="Kim M.S."/>
            <person name="Koo N."/>
            <person name="Laohavisit A."/>
            <person name="Lee Y.H."/>
            <person name="Lumba S."/>
            <person name="McCourt P."/>
            <person name="Mortimer J.C."/>
            <person name="Mutuku J.M."/>
            <person name="Nomura T."/>
            <person name="Sasaki-Sekimoto Y."/>
            <person name="Seto Y."/>
            <person name="Wang Y."/>
            <person name="Wakatake T."/>
            <person name="Sakakibara H."/>
            <person name="Demura T."/>
            <person name="Yamaguchi S."/>
            <person name="Yoneyama K."/>
            <person name="Manabe R.I."/>
            <person name="Nelson D.C."/>
            <person name="Schulman A.H."/>
            <person name="Timko M.P."/>
            <person name="dePamphilis C.W."/>
            <person name="Choi D."/>
            <person name="Shirasu K."/>
        </authorList>
    </citation>
    <scope>NUCLEOTIDE SEQUENCE [LARGE SCALE GENOMIC DNA]</scope>
    <source>
        <strain evidence="3">cv. UVA1</strain>
    </source>
</reference>